<dbReference type="RefSeq" id="WP_057572873.1">
    <property type="nucleotide sequence ID" value="NZ_CZAB01000073.1"/>
</dbReference>
<dbReference type="AlphaFoldDB" id="A0A174T1B6"/>
<name>A0A174T1B6_9FIRM</name>
<evidence type="ECO:0000313" key="2">
    <source>
        <dbReference type="Proteomes" id="UP000095512"/>
    </source>
</evidence>
<protein>
    <submittedName>
        <fullName evidence="1">Uncharacterized protein</fullName>
    </submittedName>
</protein>
<sequence length="153" mass="16313">MINYAKAKLANESIYEIVPGGLRENADKSKLTIIALLGNRTLSEVDSETDGAANVTTITILDSAGEETDIKKGYKYQIGCKKQKGYVVGRESVDTGTVDADGNAIIEYQDVTATVVIIELVTGDVRAELDETKKDVSELNATVDALVVASLEG</sequence>
<accession>A0A174T1B6</accession>
<proteinExistence type="predicted"/>
<dbReference type="Proteomes" id="UP000095512">
    <property type="component" value="Unassembled WGS sequence"/>
</dbReference>
<organism evidence="1 2">
    <name type="scientific">Enterocloster clostridioformis</name>
    <dbReference type="NCBI Taxonomy" id="1531"/>
    <lineage>
        <taxon>Bacteria</taxon>
        <taxon>Bacillati</taxon>
        <taxon>Bacillota</taxon>
        <taxon>Clostridia</taxon>
        <taxon>Lachnospirales</taxon>
        <taxon>Lachnospiraceae</taxon>
        <taxon>Enterocloster</taxon>
    </lineage>
</organism>
<reference evidence="1 2" key="1">
    <citation type="submission" date="2015-09" db="EMBL/GenBank/DDBJ databases">
        <authorList>
            <consortium name="Pathogen Informatics"/>
        </authorList>
    </citation>
    <scope>NUCLEOTIDE SEQUENCE [LARGE SCALE GENOMIC DNA]</scope>
    <source>
        <strain evidence="1 2">2789STDY5834865</strain>
    </source>
</reference>
<evidence type="ECO:0000313" key="1">
    <source>
        <dbReference type="EMBL" id="CUQ01475.1"/>
    </source>
</evidence>
<dbReference type="EMBL" id="CZAB01000073">
    <property type="protein sequence ID" value="CUQ01475.1"/>
    <property type="molecule type" value="Genomic_DNA"/>
</dbReference>
<gene>
    <name evidence="1" type="ORF">ERS852480_04647</name>
</gene>